<reference evidence="7 8" key="1">
    <citation type="submission" date="2009-06" db="EMBL/GenBank/DDBJ databases">
        <title>Molecular Evidence for Microbiologically Influenced Corrosion from genome of Methanogen.</title>
        <authorList>
            <person name="Ito N."/>
            <person name="Tsurumaru H."/>
            <person name="Shimizu A."/>
            <person name="Harada T."/>
            <person name="Hosoyama A."/>
            <person name="Horikawa H."/>
            <person name="Wakai S."/>
            <person name="Sasaki K."/>
            <person name="Nishijima K."/>
            <person name="Ataku H."/>
            <person name="Yamazaki J."/>
            <person name="Mise M."/>
            <person name="Yamazaki S."/>
            <person name="Tanikawa S."/>
            <person name="Harayama S."/>
            <person name="Fujita N."/>
        </authorList>
    </citation>
    <scope>NUCLEOTIDE SEQUENCE [LARGE SCALE GENOMIC DNA]</scope>
    <source>
        <strain evidence="8">KA1 ( NBRC 102054)</strain>
    </source>
</reference>
<dbReference type="PANTHER" id="PTHR13353">
    <property type="entry name" value="TRANSMEMBRANE PROTEIN 19"/>
    <property type="match status" value="1"/>
</dbReference>
<evidence type="ECO:0000256" key="2">
    <source>
        <dbReference type="ARBA" id="ARBA00009012"/>
    </source>
</evidence>
<dbReference type="AlphaFoldDB" id="A0A2Z5PQ74"/>
<dbReference type="Pfam" id="PF01940">
    <property type="entry name" value="DUF92"/>
    <property type="match status" value="1"/>
</dbReference>
<feature type="transmembrane region" description="Helical" evidence="6">
    <location>
        <begin position="6"/>
        <end position="23"/>
    </location>
</feature>
<evidence type="ECO:0000256" key="3">
    <source>
        <dbReference type="ARBA" id="ARBA00022692"/>
    </source>
</evidence>
<feature type="transmembrane region" description="Helical" evidence="6">
    <location>
        <begin position="155"/>
        <end position="179"/>
    </location>
</feature>
<gene>
    <name evidence="7" type="ORF">MMKA1_03400</name>
</gene>
<dbReference type="NCBIfam" id="TIGR00297">
    <property type="entry name" value="TIGR00297 family protein"/>
    <property type="match status" value="1"/>
</dbReference>
<evidence type="ECO:0000256" key="1">
    <source>
        <dbReference type="ARBA" id="ARBA00004141"/>
    </source>
</evidence>
<keyword evidence="4 6" id="KW-1133">Transmembrane helix</keyword>
<comment type="subcellular location">
    <subcellularLocation>
        <location evidence="1">Membrane</location>
        <topology evidence="1">Multi-pass membrane protein</topology>
    </subcellularLocation>
</comment>
<feature type="transmembrane region" description="Helical" evidence="6">
    <location>
        <begin position="52"/>
        <end position="71"/>
    </location>
</feature>
<dbReference type="GeneID" id="41278755"/>
<feature type="transmembrane region" description="Helical" evidence="6">
    <location>
        <begin position="185"/>
        <end position="206"/>
    </location>
</feature>
<protein>
    <recommendedName>
        <fullName evidence="9">Integral membrane protein</fullName>
    </recommendedName>
</protein>
<dbReference type="PANTHER" id="PTHR13353:SF5">
    <property type="entry name" value="TRANSMEMBRANE PROTEIN 19"/>
    <property type="match status" value="1"/>
</dbReference>
<dbReference type="EMBL" id="AP011526">
    <property type="protein sequence ID" value="BAP60457.1"/>
    <property type="molecule type" value="Genomic_DNA"/>
</dbReference>
<keyword evidence="3 6" id="KW-0812">Transmembrane</keyword>
<accession>A0A2Z5PQ74</accession>
<keyword evidence="5 6" id="KW-0472">Membrane</keyword>
<sequence>MDMLLKIIYSAAITGLLAALIYKKKYLDKWGVFGSSVMAFTILFLADLKWLLLLISFLVLGSLVSKMGYGFKKTIKMAESRRSLKNVLANGLMAILFVLAYSSGFITEEIALVGYVGAIAAANSDTFSSELGMLSRETPRLISNFKTVKTGTDGGITVCGTFAGLLGSFLIGLLAYALFNDILMFWTATISGMIGNFADSFLGAFFERKGILNNEHVNFMATLSGGTFAVFKVRLGIVRFNNLLCL</sequence>
<feature type="transmembrane region" description="Helical" evidence="6">
    <location>
        <begin position="83"/>
        <end position="106"/>
    </location>
</feature>
<evidence type="ECO:0000256" key="5">
    <source>
        <dbReference type="ARBA" id="ARBA00023136"/>
    </source>
</evidence>
<evidence type="ECO:0000256" key="4">
    <source>
        <dbReference type="ARBA" id="ARBA00022989"/>
    </source>
</evidence>
<proteinExistence type="inferred from homology"/>
<evidence type="ECO:0008006" key="9">
    <source>
        <dbReference type="Google" id="ProtNLM"/>
    </source>
</evidence>
<evidence type="ECO:0000313" key="8">
    <source>
        <dbReference type="Proteomes" id="UP000264208"/>
    </source>
</evidence>
<dbReference type="InterPro" id="IPR002794">
    <property type="entry name" value="DUF92_TMEM19"/>
</dbReference>
<evidence type="ECO:0000256" key="6">
    <source>
        <dbReference type="SAM" id="Phobius"/>
    </source>
</evidence>
<comment type="similarity">
    <text evidence="2">Belongs to the TMEM19 family.</text>
</comment>
<dbReference type="Proteomes" id="UP000264208">
    <property type="component" value="Chromosome"/>
</dbReference>
<organism evidence="7 8">
    <name type="scientific">Methanococcus maripaludis KA1</name>
    <dbReference type="NCBI Taxonomy" id="637914"/>
    <lineage>
        <taxon>Archaea</taxon>
        <taxon>Methanobacteriati</taxon>
        <taxon>Methanobacteriota</taxon>
        <taxon>Methanomada group</taxon>
        <taxon>Methanococci</taxon>
        <taxon>Methanococcales</taxon>
        <taxon>Methanococcaceae</taxon>
        <taxon>Methanococcus</taxon>
    </lineage>
</organism>
<dbReference type="GO" id="GO:0016020">
    <property type="term" value="C:membrane"/>
    <property type="evidence" value="ECO:0007669"/>
    <property type="project" value="UniProtKB-SubCell"/>
</dbReference>
<dbReference type="KEGG" id="mmak:MMKA1_03400"/>
<evidence type="ECO:0000313" key="7">
    <source>
        <dbReference type="EMBL" id="BAP60457.1"/>
    </source>
</evidence>
<name>A0A2Z5PQ74_METMI</name>
<dbReference type="RefSeq" id="WP_146777977.1">
    <property type="nucleotide sequence ID" value="NZ_AP011526.1"/>
</dbReference>